<feature type="region of interest" description="Disordered" evidence="1">
    <location>
        <begin position="1"/>
        <end position="52"/>
    </location>
</feature>
<evidence type="ECO:0000313" key="3">
    <source>
        <dbReference type="Proteomes" id="UP001212411"/>
    </source>
</evidence>
<dbReference type="EMBL" id="CP115611">
    <property type="protein sequence ID" value="WBW71223.1"/>
    <property type="molecule type" value="Genomic_DNA"/>
</dbReference>
<evidence type="ECO:0000256" key="1">
    <source>
        <dbReference type="SAM" id="MobiDB-lite"/>
    </source>
</evidence>
<name>A0AAF0AUC3_9SCHI</name>
<protein>
    <submittedName>
        <fullName evidence="2">Ribosome biogenesis protein Loc1</fullName>
    </submittedName>
</protein>
<sequence length="111" mass="12307">MVAAAAKNKKKQPSIPLQDLDIPQLNTSSNPQTKVQKKGKKKGKKFAESSDDLHHILNKVAYELDDRIKSKLQVAHEREAAMGSSIASTESAPLKKETKKKDTKKDKKNAK</sequence>
<dbReference type="RefSeq" id="XP_056035466.1">
    <property type="nucleotide sequence ID" value="XM_056179205.1"/>
</dbReference>
<evidence type="ECO:0000313" key="2">
    <source>
        <dbReference type="EMBL" id="WBW71223.1"/>
    </source>
</evidence>
<feature type="region of interest" description="Disordered" evidence="1">
    <location>
        <begin position="77"/>
        <end position="111"/>
    </location>
</feature>
<feature type="compositionally biased region" description="Basic and acidic residues" evidence="1">
    <location>
        <begin position="93"/>
        <end position="105"/>
    </location>
</feature>
<feature type="compositionally biased region" description="Basic residues" evidence="1">
    <location>
        <begin position="35"/>
        <end position="44"/>
    </location>
</feature>
<proteinExistence type="predicted"/>
<dbReference type="Proteomes" id="UP001212411">
    <property type="component" value="Chromosome 1"/>
</dbReference>
<reference evidence="2 3" key="1">
    <citation type="journal article" date="2023" name="G3 (Bethesda)">
        <title>A high-quality reference genome for the fission yeast Schizosaccharomyces osmophilus.</title>
        <authorList>
            <person name="Jia G.S."/>
            <person name="Zhang W.C."/>
            <person name="Liang Y."/>
            <person name="Liu X.H."/>
            <person name="Rhind N."/>
            <person name="Pidoux A."/>
            <person name="Brysch-Herzberg M."/>
            <person name="Du L.L."/>
        </authorList>
    </citation>
    <scope>NUCLEOTIDE SEQUENCE [LARGE SCALE GENOMIC DNA]</scope>
    <source>
        <strain evidence="2 3">CBS 15793</strain>
    </source>
</reference>
<gene>
    <name evidence="2" type="primary">loc1</name>
    <name evidence="2" type="ORF">SOMG_00411</name>
</gene>
<dbReference type="GeneID" id="80873894"/>
<keyword evidence="3" id="KW-1185">Reference proteome</keyword>
<dbReference type="AlphaFoldDB" id="A0AAF0AUC3"/>
<organism evidence="2 3">
    <name type="scientific">Schizosaccharomyces osmophilus</name>
    <dbReference type="NCBI Taxonomy" id="2545709"/>
    <lineage>
        <taxon>Eukaryota</taxon>
        <taxon>Fungi</taxon>
        <taxon>Dikarya</taxon>
        <taxon>Ascomycota</taxon>
        <taxon>Taphrinomycotina</taxon>
        <taxon>Schizosaccharomycetes</taxon>
        <taxon>Schizosaccharomycetales</taxon>
        <taxon>Schizosaccharomycetaceae</taxon>
        <taxon>Schizosaccharomyces</taxon>
    </lineage>
</organism>
<dbReference type="KEGG" id="som:SOMG_00411"/>
<feature type="compositionally biased region" description="Polar residues" evidence="1">
    <location>
        <begin position="24"/>
        <end position="34"/>
    </location>
</feature>
<accession>A0AAF0AUC3</accession>